<reference evidence="5 6" key="1">
    <citation type="journal article" date="2015" name="Genome Announc.">
        <title>Expanding the biotechnology potential of lactobacilli through comparative genomics of 213 strains and associated genera.</title>
        <authorList>
            <person name="Sun Z."/>
            <person name="Harris H.M."/>
            <person name="McCann A."/>
            <person name="Guo C."/>
            <person name="Argimon S."/>
            <person name="Zhang W."/>
            <person name="Yang X."/>
            <person name="Jeffery I.B."/>
            <person name="Cooney J.C."/>
            <person name="Kagawa T.F."/>
            <person name="Liu W."/>
            <person name="Song Y."/>
            <person name="Salvetti E."/>
            <person name="Wrobel A."/>
            <person name="Rasinkangas P."/>
            <person name="Parkhill J."/>
            <person name="Rea M.C."/>
            <person name="O'Sullivan O."/>
            <person name="Ritari J."/>
            <person name="Douillard F.P."/>
            <person name="Paul Ross R."/>
            <person name="Yang R."/>
            <person name="Briner A.E."/>
            <person name="Felis G.E."/>
            <person name="de Vos W.M."/>
            <person name="Barrangou R."/>
            <person name="Klaenhammer T.R."/>
            <person name="Caufield P.W."/>
            <person name="Cui Y."/>
            <person name="Zhang H."/>
            <person name="O'Toole P.W."/>
        </authorList>
    </citation>
    <scope>NUCLEOTIDE SEQUENCE [LARGE SCALE GENOMIC DNA]</scope>
    <source>
        <strain evidence="5 6">DSM 23365</strain>
    </source>
</reference>
<dbReference type="GO" id="GO:0000160">
    <property type="term" value="P:phosphorelay signal transduction system"/>
    <property type="evidence" value="ECO:0007669"/>
    <property type="project" value="UniProtKB-KW"/>
</dbReference>
<evidence type="ECO:0000313" key="5">
    <source>
        <dbReference type="EMBL" id="KRN26243.1"/>
    </source>
</evidence>
<keyword evidence="1" id="KW-0902">Two-component regulatory system</keyword>
<dbReference type="PROSITE" id="PS50921">
    <property type="entry name" value="ANTAR"/>
    <property type="match status" value="1"/>
</dbReference>
<sequence>MVIVNERIVIVDDEPITRLDIRDILEQAGYEVVGEAGDGFEAIDVCQRQKPDLVIMDIRMPLLDGLKAGKRIIEDQLTQSIIYLSAYSDEADTDTAGRIGAVGYLVKPLSERSLLTTIHVGLARVEHNRQLAEKVEKLSVKLEQRKVIERAKGVLMAENNMTENAAYKMLRDLSMTKRCPMNDIAELIVTDA</sequence>
<dbReference type="InterPro" id="IPR008327">
    <property type="entry name" value="Sig_transdc_resp-reg_antiterm"/>
</dbReference>
<dbReference type="AlphaFoldDB" id="A0A0R2FCS3"/>
<dbReference type="PIRSF" id="PIRSF036382">
    <property type="entry name" value="RR_antiterm"/>
    <property type="match status" value="1"/>
</dbReference>
<comment type="caution">
    <text evidence="5">The sequence shown here is derived from an EMBL/GenBank/DDBJ whole genome shotgun (WGS) entry which is preliminary data.</text>
</comment>
<dbReference type="Gene3D" id="3.40.50.2300">
    <property type="match status" value="1"/>
</dbReference>
<dbReference type="InterPro" id="IPR001789">
    <property type="entry name" value="Sig_transdc_resp-reg_receiver"/>
</dbReference>
<dbReference type="Pfam" id="PF00072">
    <property type="entry name" value="Response_reg"/>
    <property type="match status" value="1"/>
</dbReference>
<dbReference type="SMART" id="SM00448">
    <property type="entry name" value="REC"/>
    <property type="match status" value="1"/>
</dbReference>
<feature type="domain" description="ANTAR" evidence="4">
    <location>
        <begin position="128"/>
        <end position="189"/>
    </location>
</feature>
<dbReference type="InterPro" id="IPR052048">
    <property type="entry name" value="ST_Response_Regulator"/>
</dbReference>
<gene>
    <name evidence="5" type="ORF">FD14_GL002309</name>
</gene>
<evidence type="ECO:0000313" key="6">
    <source>
        <dbReference type="Proteomes" id="UP000051442"/>
    </source>
</evidence>
<evidence type="ECO:0000256" key="1">
    <source>
        <dbReference type="ARBA" id="ARBA00023012"/>
    </source>
</evidence>
<dbReference type="SUPFAM" id="SSF52172">
    <property type="entry name" value="CheY-like"/>
    <property type="match status" value="1"/>
</dbReference>
<dbReference type="InterPro" id="IPR011006">
    <property type="entry name" value="CheY-like_superfamily"/>
</dbReference>
<dbReference type="SMART" id="SM01012">
    <property type="entry name" value="ANTAR"/>
    <property type="match status" value="1"/>
</dbReference>
<dbReference type="EMBL" id="AYZM01000038">
    <property type="protein sequence ID" value="KRN26243.1"/>
    <property type="molecule type" value="Genomic_DNA"/>
</dbReference>
<evidence type="ECO:0000259" key="4">
    <source>
        <dbReference type="PROSITE" id="PS50921"/>
    </source>
</evidence>
<proteinExistence type="predicted"/>
<dbReference type="InterPro" id="IPR036388">
    <property type="entry name" value="WH-like_DNA-bd_sf"/>
</dbReference>
<evidence type="ECO:0000256" key="2">
    <source>
        <dbReference type="PROSITE-ProRule" id="PRU00169"/>
    </source>
</evidence>
<dbReference type="Gene3D" id="1.10.10.10">
    <property type="entry name" value="Winged helix-like DNA-binding domain superfamily/Winged helix DNA-binding domain"/>
    <property type="match status" value="1"/>
</dbReference>
<dbReference type="PANTHER" id="PTHR43228">
    <property type="entry name" value="TWO-COMPONENT RESPONSE REGULATOR"/>
    <property type="match status" value="1"/>
</dbReference>
<dbReference type="GO" id="GO:0003723">
    <property type="term" value="F:RNA binding"/>
    <property type="evidence" value="ECO:0007669"/>
    <property type="project" value="InterPro"/>
</dbReference>
<dbReference type="PANTHER" id="PTHR43228:SF6">
    <property type="entry name" value="RESPONSE REGULATOR RECEIVER"/>
    <property type="match status" value="1"/>
</dbReference>
<dbReference type="InterPro" id="IPR005561">
    <property type="entry name" value="ANTAR"/>
</dbReference>
<dbReference type="Proteomes" id="UP000051442">
    <property type="component" value="Unassembled WGS sequence"/>
</dbReference>
<dbReference type="Pfam" id="PF03861">
    <property type="entry name" value="ANTAR"/>
    <property type="match status" value="1"/>
</dbReference>
<keyword evidence="6" id="KW-1185">Reference proteome</keyword>
<protein>
    <recommendedName>
        <fullName evidence="7">Response regulator</fullName>
    </recommendedName>
</protein>
<feature type="domain" description="Response regulatory" evidence="3">
    <location>
        <begin position="7"/>
        <end position="122"/>
    </location>
</feature>
<dbReference type="PATRIC" id="fig|1423804.4.peg.2501"/>
<accession>A0A0R2FCS3</accession>
<keyword evidence="2" id="KW-0597">Phosphoprotein</keyword>
<evidence type="ECO:0000259" key="3">
    <source>
        <dbReference type="PROSITE" id="PS50110"/>
    </source>
</evidence>
<name>A0A0R2FCS3_9LACO</name>
<feature type="modified residue" description="4-aspartylphosphate" evidence="2">
    <location>
        <position position="57"/>
    </location>
</feature>
<organism evidence="5 6">
    <name type="scientific">Secundilactobacillus similis DSM 23365 = JCM 2765</name>
    <dbReference type="NCBI Taxonomy" id="1423804"/>
    <lineage>
        <taxon>Bacteria</taxon>
        <taxon>Bacillati</taxon>
        <taxon>Bacillota</taxon>
        <taxon>Bacilli</taxon>
        <taxon>Lactobacillales</taxon>
        <taxon>Lactobacillaceae</taxon>
        <taxon>Secundilactobacillus</taxon>
    </lineage>
</organism>
<dbReference type="PROSITE" id="PS50110">
    <property type="entry name" value="RESPONSE_REGULATORY"/>
    <property type="match status" value="1"/>
</dbReference>
<evidence type="ECO:0008006" key="7">
    <source>
        <dbReference type="Google" id="ProtNLM"/>
    </source>
</evidence>
<dbReference type="STRING" id="1423804.FD14_GL002309"/>